<evidence type="ECO:0000259" key="1">
    <source>
        <dbReference type="Pfam" id="PF02272"/>
    </source>
</evidence>
<dbReference type="Gene3D" id="3.10.310.30">
    <property type="match status" value="1"/>
</dbReference>
<feature type="non-terminal residue" evidence="2">
    <location>
        <position position="1"/>
    </location>
</feature>
<proteinExistence type="predicted"/>
<dbReference type="EMBL" id="AMCI01008628">
    <property type="protein sequence ID" value="EJW90764.1"/>
    <property type="molecule type" value="Genomic_DNA"/>
</dbReference>
<dbReference type="AlphaFoldDB" id="J9FTR5"/>
<name>J9FTR5_9ZZZZ</name>
<dbReference type="PANTHER" id="PTHR47618">
    <property type="entry name" value="BIFUNCTIONAL OLIGORIBONUCLEASE AND PAP PHOSPHATASE NRNA"/>
    <property type="match status" value="1"/>
</dbReference>
<reference evidence="2" key="1">
    <citation type="journal article" date="2012" name="PLoS ONE">
        <title>Gene sets for utilization of primary and secondary nutrition supplies in the distal gut of endangered iberian lynx.</title>
        <authorList>
            <person name="Alcaide M."/>
            <person name="Messina E."/>
            <person name="Richter M."/>
            <person name="Bargiela R."/>
            <person name="Peplies J."/>
            <person name="Huws S.A."/>
            <person name="Newbold C.J."/>
            <person name="Golyshin P.N."/>
            <person name="Simon M.A."/>
            <person name="Lopez G."/>
            <person name="Yakimov M.M."/>
            <person name="Ferrer M."/>
        </authorList>
    </citation>
    <scope>NUCLEOTIDE SEQUENCE</scope>
</reference>
<dbReference type="InterPro" id="IPR003156">
    <property type="entry name" value="DHHA1_dom"/>
</dbReference>
<dbReference type="InterPro" id="IPR051319">
    <property type="entry name" value="Oligoribo/pAp-PDE_c-di-AMP_PDE"/>
</dbReference>
<comment type="caution">
    <text evidence="2">The sequence shown here is derived from an EMBL/GenBank/DDBJ whole genome shotgun (WGS) entry which is preliminary data.</text>
</comment>
<protein>
    <submittedName>
        <fullName evidence="2">DHH subfamily 1 protein</fullName>
    </submittedName>
</protein>
<organism evidence="2">
    <name type="scientific">gut metagenome</name>
    <dbReference type="NCBI Taxonomy" id="749906"/>
    <lineage>
        <taxon>unclassified sequences</taxon>
        <taxon>metagenomes</taxon>
        <taxon>organismal metagenomes</taxon>
    </lineage>
</organism>
<dbReference type="Pfam" id="PF02272">
    <property type="entry name" value="DHHA1"/>
    <property type="match status" value="1"/>
</dbReference>
<feature type="domain" description="DHHA1" evidence="1">
    <location>
        <begin position="5"/>
        <end position="66"/>
    </location>
</feature>
<dbReference type="InterPro" id="IPR038763">
    <property type="entry name" value="DHH_sf"/>
</dbReference>
<gene>
    <name evidence="2" type="ORF">EVA_21128</name>
</gene>
<evidence type="ECO:0000313" key="2">
    <source>
        <dbReference type="EMBL" id="EJW90764.1"/>
    </source>
</evidence>
<sequence>TASVVVAPNGRGGAFASARSIGEINAQILMEKLGGGGNRSAAAAQFDNMEYSEATEKVYAAIEEYLG</sequence>
<dbReference type="PANTHER" id="PTHR47618:SF2">
    <property type="entry name" value="CYCLIC-DI-AMP PHOSPHODIESTERASE GDPP"/>
    <property type="match status" value="1"/>
</dbReference>
<accession>J9FTR5</accession>
<dbReference type="SUPFAM" id="SSF64182">
    <property type="entry name" value="DHH phosphoesterases"/>
    <property type="match status" value="1"/>
</dbReference>
<dbReference type="GO" id="GO:0003676">
    <property type="term" value="F:nucleic acid binding"/>
    <property type="evidence" value="ECO:0007669"/>
    <property type="project" value="InterPro"/>
</dbReference>